<keyword evidence="8" id="KW-0560">Oxidoreductase</keyword>
<evidence type="ECO:0000313" key="12">
    <source>
        <dbReference type="Proteomes" id="UP000761534"/>
    </source>
</evidence>
<gene>
    <name evidence="11" type="ORF">TRICI_003956</name>
</gene>
<dbReference type="InterPro" id="IPR008254">
    <property type="entry name" value="Flavodoxin/NO_synth"/>
</dbReference>
<dbReference type="InterPro" id="IPR001094">
    <property type="entry name" value="Flavdoxin-like"/>
</dbReference>
<evidence type="ECO:0000256" key="8">
    <source>
        <dbReference type="ARBA" id="ARBA00023002"/>
    </source>
</evidence>
<evidence type="ECO:0000256" key="6">
    <source>
        <dbReference type="ARBA" id="ARBA00022827"/>
    </source>
</evidence>
<dbReference type="Pfam" id="PF00258">
    <property type="entry name" value="Flavodoxin_1"/>
    <property type="match status" value="1"/>
</dbReference>
<keyword evidence="4" id="KW-0285">Flavoprotein</keyword>
<dbReference type="GO" id="GO:0010181">
    <property type="term" value="F:FMN binding"/>
    <property type="evidence" value="ECO:0007669"/>
    <property type="project" value="InterPro"/>
</dbReference>
<dbReference type="SUPFAM" id="SSF52343">
    <property type="entry name" value="Ferredoxin reductase-like, C-terminal NADP-linked domain"/>
    <property type="match status" value="1"/>
</dbReference>
<protein>
    <recommendedName>
        <fullName evidence="13">NADPH--cytochrome P450 reductase</fullName>
    </recommendedName>
</protein>
<evidence type="ECO:0000256" key="2">
    <source>
        <dbReference type="ARBA" id="ARBA00001971"/>
    </source>
</evidence>
<dbReference type="SUPFAM" id="SSF63380">
    <property type="entry name" value="Riboflavin synthase domain-like"/>
    <property type="match status" value="1"/>
</dbReference>
<keyword evidence="5" id="KW-0288">FMN</keyword>
<evidence type="ECO:0000313" key="11">
    <source>
        <dbReference type="EMBL" id="KAA8910945.1"/>
    </source>
</evidence>
<keyword evidence="12" id="KW-1185">Reference proteome</keyword>
<dbReference type="PROSITE" id="PS50902">
    <property type="entry name" value="FLAVODOXIN_LIKE"/>
    <property type="match status" value="1"/>
</dbReference>
<dbReference type="GO" id="GO:0050660">
    <property type="term" value="F:flavin adenine dinucleotide binding"/>
    <property type="evidence" value="ECO:0007669"/>
    <property type="project" value="TreeGrafter"/>
</dbReference>
<dbReference type="Gene3D" id="3.40.50.360">
    <property type="match status" value="1"/>
</dbReference>
<dbReference type="Proteomes" id="UP000761534">
    <property type="component" value="Unassembled WGS sequence"/>
</dbReference>
<accession>A0A642V8E3</accession>
<dbReference type="GO" id="GO:0003958">
    <property type="term" value="F:NADPH-hemoprotein reductase activity"/>
    <property type="evidence" value="ECO:0007669"/>
    <property type="project" value="TreeGrafter"/>
</dbReference>
<dbReference type="PRINTS" id="PR00369">
    <property type="entry name" value="FLAVODOXIN"/>
</dbReference>
<evidence type="ECO:0000259" key="10">
    <source>
        <dbReference type="PROSITE" id="PS51384"/>
    </source>
</evidence>
<dbReference type="VEuPathDB" id="FungiDB:TRICI_003956"/>
<feature type="domain" description="FAD-binding FR-type" evidence="10">
    <location>
        <begin position="245"/>
        <end position="486"/>
    </location>
</feature>
<comment type="cofactor">
    <cofactor evidence="1">
        <name>FMN</name>
        <dbReference type="ChEBI" id="CHEBI:58210"/>
    </cofactor>
</comment>
<organism evidence="11 12">
    <name type="scientific">Trichomonascus ciferrii</name>
    <dbReference type="NCBI Taxonomy" id="44093"/>
    <lineage>
        <taxon>Eukaryota</taxon>
        <taxon>Fungi</taxon>
        <taxon>Dikarya</taxon>
        <taxon>Ascomycota</taxon>
        <taxon>Saccharomycotina</taxon>
        <taxon>Dipodascomycetes</taxon>
        <taxon>Dipodascales</taxon>
        <taxon>Trichomonascaceae</taxon>
        <taxon>Trichomonascus</taxon>
        <taxon>Trichomonascus ciferrii complex</taxon>
    </lineage>
</organism>
<dbReference type="InterPro" id="IPR017938">
    <property type="entry name" value="Riboflavin_synthase-like_b-brl"/>
</dbReference>
<dbReference type="OrthoDB" id="1856718at2759"/>
<dbReference type="Gene3D" id="3.40.50.80">
    <property type="entry name" value="Nucleotide-binding domain of ferredoxin-NADP reductase (FNR) module"/>
    <property type="match status" value="1"/>
</dbReference>
<dbReference type="PANTHER" id="PTHR19384:SF127">
    <property type="entry name" value="BIFUNCTIONAL CYTOCHROME P450_NADPH--P450 REDUCTASE"/>
    <property type="match status" value="1"/>
</dbReference>
<evidence type="ECO:0000256" key="7">
    <source>
        <dbReference type="ARBA" id="ARBA00022857"/>
    </source>
</evidence>
<dbReference type="SUPFAM" id="SSF52218">
    <property type="entry name" value="Flavoproteins"/>
    <property type="match status" value="1"/>
</dbReference>
<dbReference type="PROSITE" id="PS51384">
    <property type="entry name" value="FAD_FR"/>
    <property type="match status" value="1"/>
</dbReference>
<evidence type="ECO:0000259" key="9">
    <source>
        <dbReference type="PROSITE" id="PS50902"/>
    </source>
</evidence>
<feature type="domain" description="Flavodoxin-like" evidence="9">
    <location>
        <begin position="64"/>
        <end position="208"/>
    </location>
</feature>
<dbReference type="EMBL" id="SWFS01000296">
    <property type="protein sequence ID" value="KAA8910945.1"/>
    <property type="molecule type" value="Genomic_DNA"/>
</dbReference>
<reference evidence="11" key="1">
    <citation type="journal article" date="2019" name="G3 (Bethesda)">
        <title>Genome Assemblies of Two Rare Opportunistic Yeast Pathogens: Diutina rugosa (syn. Candida rugosa) and Trichomonascus ciferrii (syn. Candida ciferrii).</title>
        <authorList>
            <person name="Mixao V."/>
            <person name="Saus E."/>
            <person name="Hansen A.P."/>
            <person name="Lass-Florl C."/>
            <person name="Gabaldon T."/>
        </authorList>
    </citation>
    <scope>NUCLEOTIDE SEQUENCE</scope>
    <source>
        <strain evidence="11">CBS 4856</strain>
    </source>
</reference>
<dbReference type="InterPro" id="IPR017927">
    <property type="entry name" value="FAD-bd_FR_type"/>
</dbReference>
<dbReference type="Gene3D" id="2.40.30.10">
    <property type="entry name" value="Translation factors"/>
    <property type="match status" value="1"/>
</dbReference>
<dbReference type="AlphaFoldDB" id="A0A642V8E3"/>
<keyword evidence="7" id="KW-0521">NADP</keyword>
<dbReference type="InterPro" id="IPR039261">
    <property type="entry name" value="FNR_nucleotide-bd"/>
</dbReference>
<dbReference type="InterPro" id="IPR001709">
    <property type="entry name" value="Flavoprot_Pyr_Nucl_cyt_Rdtase"/>
</dbReference>
<comment type="caution">
    <text evidence="11">The sequence shown here is derived from an EMBL/GenBank/DDBJ whole genome shotgun (WGS) entry which is preliminary data.</text>
</comment>
<name>A0A642V8E3_9ASCO</name>
<keyword evidence="6" id="KW-0274">FAD</keyword>
<sequence>MEDLAFLPDFTLLLSFGFAALAYLTKYELTPTQKFPVDEVYPRDRIESNDTDEGTTDAGADYEILILYGSQTGTAEKLSQRFCKELSIKYGLNTKRMDIGDFEYSQLEFLNKVVCFFLATYGEGEPTDSAQEFFARLNNSKAGKTLKGLKYMVFGLGNRSYTHFNKTAKDLDHGLSRLAAERLGPLGEGDDGARTMEEDYLEWKSTVIHDLKTHMDLTESEFEYVPTVKVEEVGDPFPEHKAGLLKAQRLKVVAQRDLMESGDRKCVHLELEIPPGSKLSYATGDHLMLWPQNSAASVETFLSTFGLLEKRYSRYNFQPIENSRESSNTPQITGEVSLDYYIRHYVDISGMCSREMLKDMASFAPTPEAKDKLLRLTSDKNLYQSTVIDKQHTISSLLNQISDGQSWVKVPLSFLVENVSPLQPRYYSISSSSLISPKTLSITCVVDNDRTVASNYLYSFVQPTSQYKTHGKPIPATIQRSTFKLPKDPSTPVIMIGPGTGVAPFRGFIQERYHQFTKDPTSTGPTILFFGCRNPHEDFLYKEELTSYPKEFLSLFTAFSRQTKQKVYVQSQMKEQSNLLCDLIKTQNARIYVCGNATSMAVQTQHAFRDILNDDQNMEYIARLKKLGRYQEDVW</sequence>
<dbReference type="Pfam" id="PF00667">
    <property type="entry name" value="FAD_binding_1"/>
    <property type="match status" value="1"/>
</dbReference>
<evidence type="ECO:0000256" key="4">
    <source>
        <dbReference type="ARBA" id="ARBA00022630"/>
    </source>
</evidence>
<dbReference type="GO" id="GO:0005829">
    <property type="term" value="C:cytosol"/>
    <property type="evidence" value="ECO:0007669"/>
    <property type="project" value="TreeGrafter"/>
</dbReference>
<dbReference type="PRINTS" id="PR00371">
    <property type="entry name" value="FPNCR"/>
</dbReference>
<evidence type="ECO:0000256" key="3">
    <source>
        <dbReference type="ARBA" id="ARBA00001974"/>
    </source>
</evidence>
<dbReference type="InterPro" id="IPR001433">
    <property type="entry name" value="OxRdtase_FAD/NAD-bd"/>
</dbReference>
<evidence type="ECO:0000256" key="1">
    <source>
        <dbReference type="ARBA" id="ARBA00001917"/>
    </source>
</evidence>
<evidence type="ECO:0000256" key="5">
    <source>
        <dbReference type="ARBA" id="ARBA00022643"/>
    </source>
</evidence>
<dbReference type="Pfam" id="PF00175">
    <property type="entry name" value="NAD_binding_1"/>
    <property type="match status" value="1"/>
</dbReference>
<dbReference type="PANTHER" id="PTHR19384">
    <property type="entry name" value="NITRIC OXIDE SYNTHASE-RELATED"/>
    <property type="match status" value="1"/>
</dbReference>
<proteinExistence type="predicted"/>
<comment type="cofactor">
    <cofactor evidence="3">
        <name>FAD</name>
        <dbReference type="ChEBI" id="CHEBI:57692"/>
    </cofactor>
</comment>
<dbReference type="InterPro" id="IPR029039">
    <property type="entry name" value="Flavoprotein-like_sf"/>
</dbReference>
<dbReference type="InterPro" id="IPR023173">
    <property type="entry name" value="NADPH_Cyt_P450_Rdtase_alpha"/>
</dbReference>
<comment type="cofactor">
    <cofactor evidence="2">
        <name>heme</name>
        <dbReference type="ChEBI" id="CHEBI:30413"/>
    </cofactor>
</comment>
<evidence type="ECO:0008006" key="13">
    <source>
        <dbReference type="Google" id="ProtNLM"/>
    </source>
</evidence>
<dbReference type="Gene3D" id="1.20.990.10">
    <property type="entry name" value="NADPH-cytochrome p450 Reductase, Chain A, domain 3"/>
    <property type="match status" value="1"/>
</dbReference>
<dbReference type="InterPro" id="IPR003097">
    <property type="entry name" value="CysJ-like_FAD-binding"/>
</dbReference>
<dbReference type="FunFam" id="3.40.50.80:FF:000001">
    <property type="entry name" value="NADPH--cytochrome P450 reductase 1"/>
    <property type="match status" value="1"/>
</dbReference>